<dbReference type="InterPro" id="IPR008927">
    <property type="entry name" value="6-PGluconate_DH-like_C_sf"/>
</dbReference>
<dbReference type="Gene3D" id="3.40.50.720">
    <property type="entry name" value="NAD(P)-binding Rossmann-like Domain"/>
    <property type="match status" value="1"/>
</dbReference>
<keyword evidence="2" id="KW-0520">NAD</keyword>
<protein>
    <submittedName>
        <fullName evidence="6">Mannitol dehydrogenase rossman-like protein</fullName>
    </submittedName>
</protein>
<evidence type="ECO:0000259" key="5">
    <source>
        <dbReference type="Pfam" id="PF08125"/>
    </source>
</evidence>
<dbReference type="SUPFAM" id="SSF51735">
    <property type="entry name" value="NAD(P)-binding Rossmann-fold domains"/>
    <property type="match status" value="1"/>
</dbReference>
<dbReference type="PANTHER" id="PTHR43362">
    <property type="entry name" value="MANNITOL DEHYDROGENASE DSF1-RELATED"/>
    <property type="match status" value="1"/>
</dbReference>
<dbReference type="HOGENOM" id="CLU_027324_0_1_4"/>
<dbReference type="InterPro" id="IPR000669">
    <property type="entry name" value="Mannitol_DH"/>
</dbReference>
<dbReference type="InterPro" id="IPR013328">
    <property type="entry name" value="6PGD_dom2"/>
</dbReference>
<evidence type="ECO:0000256" key="1">
    <source>
        <dbReference type="ARBA" id="ARBA00023002"/>
    </source>
</evidence>
<dbReference type="PANTHER" id="PTHR43362:SF1">
    <property type="entry name" value="MANNITOL DEHYDROGENASE 2-RELATED"/>
    <property type="match status" value="1"/>
</dbReference>
<evidence type="ECO:0000256" key="2">
    <source>
        <dbReference type="ARBA" id="ARBA00023027"/>
    </source>
</evidence>
<organism evidence="6">
    <name type="scientific">Burkholderia orbicola (strain AU 1054)</name>
    <dbReference type="NCBI Taxonomy" id="331271"/>
    <lineage>
        <taxon>Bacteria</taxon>
        <taxon>Pseudomonadati</taxon>
        <taxon>Pseudomonadota</taxon>
        <taxon>Betaproteobacteria</taxon>
        <taxon>Burkholderiales</taxon>
        <taxon>Burkholderiaceae</taxon>
        <taxon>Burkholderia</taxon>
        <taxon>Burkholderia cepacia complex</taxon>
        <taxon>Burkholderia orbicola</taxon>
    </lineage>
</organism>
<dbReference type="InterPro" id="IPR013131">
    <property type="entry name" value="Mannitol_DH_N"/>
</dbReference>
<feature type="domain" description="Mannitol dehydrogenase C-terminal" evidence="5">
    <location>
        <begin position="303"/>
        <end position="486"/>
    </location>
</feature>
<evidence type="ECO:0000313" key="6">
    <source>
        <dbReference type="EMBL" id="ABF78619.1"/>
    </source>
</evidence>
<dbReference type="InterPro" id="IPR036291">
    <property type="entry name" value="NAD(P)-bd_dom_sf"/>
</dbReference>
<dbReference type="EMBL" id="CP000379">
    <property type="protein sequence ID" value="ABF78619.1"/>
    <property type="molecule type" value="Genomic_DNA"/>
</dbReference>
<dbReference type="InterPro" id="IPR013118">
    <property type="entry name" value="Mannitol_DH_C"/>
</dbReference>
<evidence type="ECO:0000256" key="3">
    <source>
        <dbReference type="SAM" id="MobiDB-lite"/>
    </source>
</evidence>
<dbReference type="Pfam" id="PF08125">
    <property type="entry name" value="Mannitol_dh_C"/>
    <property type="match status" value="1"/>
</dbReference>
<gene>
    <name evidence="6" type="ordered locus">Bcen_3727</name>
</gene>
<dbReference type="AlphaFoldDB" id="A0A0H2XVW1"/>
<accession>A0A0H2XVW1</accession>
<feature type="domain" description="Mannitol dehydrogenase N-terminal" evidence="4">
    <location>
        <begin position="43"/>
        <end position="293"/>
    </location>
</feature>
<dbReference type="Pfam" id="PF01232">
    <property type="entry name" value="Mannitol_dh"/>
    <property type="match status" value="1"/>
</dbReference>
<dbReference type="PRINTS" id="PR00084">
    <property type="entry name" value="MTLDHDRGNASE"/>
</dbReference>
<keyword evidence="1" id="KW-0560">Oxidoreductase</keyword>
<name>A0A0H2XVW1_BURO1</name>
<dbReference type="SUPFAM" id="SSF48179">
    <property type="entry name" value="6-phosphogluconate dehydrogenase C-terminal domain-like"/>
    <property type="match status" value="1"/>
</dbReference>
<dbReference type="GO" id="GO:0019594">
    <property type="term" value="P:mannitol metabolic process"/>
    <property type="evidence" value="ECO:0007669"/>
    <property type="project" value="InterPro"/>
</dbReference>
<reference evidence="6" key="1">
    <citation type="submission" date="2006-05" db="EMBL/GenBank/DDBJ databases">
        <title>Complete sequence of chromosome 2 of Burkholderia cenocepacia AU 1054.</title>
        <authorList>
            <consortium name="US DOE Joint Genome Institute"/>
            <person name="Copeland A."/>
            <person name="Lucas S."/>
            <person name="Lapidus A."/>
            <person name="Barry K."/>
            <person name="Detter J.C."/>
            <person name="Glavina del Rio T."/>
            <person name="Hammon N."/>
            <person name="Israni S."/>
            <person name="Dalin E."/>
            <person name="Tice H."/>
            <person name="Pitluck S."/>
            <person name="Chain P."/>
            <person name="Malfatti S."/>
            <person name="Shin M."/>
            <person name="Vergez L."/>
            <person name="Schmutz J."/>
            <person name="Larimer F."/>
            <person name="Land M."/>
            <person name="Hauser L."/>
            <person name="Kyrpides N."/>
            <person name="Lykidis A."/>
            <person name="LiPuma J.J."/>
            <person name="Konstantinidis K."/>
            <person name="Tiedje J.M."/>
            <person name="Richardson P."/>
        </authorList>
    </citation>
    <scope>NUCLEOTIDE SEQUENCE [LARGE SCALE GENOMIC DNA]</scope>
    <source>
        <strain evidence="6">AU 1054</strain>
    </source>
</reference>
<dbReference type="InterPro" id="IPR050988">
    <property type="entry name" value="Mannitol_DH/Oxidoreductase"/>
</dbReference>
<evidence type="ECO:0000259" key="4">
    <source>
        <dbReference type="Pfam" id="PF01232"/>
    </source>
</evidence>
<dbReference type="GO" id="GO:0016616">
    <property type="term" value="F:oxidoreductase activity, acting on the CH-OH group of donors, NAD or NADP as acceptor"/>
    <property type="evidence" value="ECO:0007669"/>
    <property type="project" value="TreeGrafter"/>
</dbReference>
<sequence>MNDNASPPAREDDTRHPLANATLGRAAPHVAVPAYDRHRLTAGIAHIGVGNFHRAHQARYIDHVLHLPGHEKWAICGIGLGSGPASVAKADALRAQDCLYTLTEFSSDGTTVVRVIGAMIEYLHAPADPEAVLTRLADPAIRIVSLTITEGGYNLDETTGAFRFDTPDVAHDLLGGPPRTAFGFIVEALRRRRAANVLPFTVMSCDNLRGNGDTARRAVLDFARATDVDLAAWIERYVAFPNSMVDRIAPQVTDAIRLRANRLSGFDDTAPVVAETFSQWVVEDSFSAGRPAFDAAGVELRDDVHAYESMKGRMLNASHMLLAYPAILLGHRFVHDAMADRDLAALLDIFLTRDVGSILTLPHGVSARAYARDTLARFRNAALGDQLLRVAHDGASKIPVFHEKTIGALIARHGDMRREALLLACFQHYLKGVDDLGNAFAVSEPQFEAADLERVRSGAPLAILDSKPFAPLGLASNPGFVELFRTMQAAVATRRTRDAIRLALDASDT</sequence>
<dbReference type="InterPro" id="IPR023027">
    <property type="entry name" value="Mannitol_DH_CS"/>
</dbReference>
<feature type="region of interest" description="Disordered" evidence="3">
    <location>
        <begin position="1"/>
        <end position="23"/>
    </location>
</feature>
<proteinExistence type="predicted"/>
<dbReference type="Gene3D" id="1.10.1040.10">
    <property type="entry name" value="N-(1-d-carboxylethyl)-l-norvaline Dehydrogenase, domain 2"/>
    <property type="match status" value="1"/>
</dbReference>
<dbReference type="PROSITE" id="PS00974">
    <property type="entry name" value="MANNITOL_DHGENASE"/>
    <property type="match status" value="1"/>
</dbReference>